<sequence>MMKLFRKILIICLLGKLMACSPLASGEINDVWGHKQVATVEMAGSDSVWVCHLSMLKDTVTVPLSHFVEELEMVKLDNRDAALVSPSKTIIGKQYILVHKMGHVPFKLFTKSGTYLRDIGSFGQGAGEYGLAYDAQMDEENNRLYVLCWQADHILVFDLQGNILQPIRLAHWSPKGIFHVETERGRVHVCALSFNRDFVGDRHSPMIWTQSLDGKIIKELPAGYLAVNDYGNEIKSLNNGTVMDIGFWFGGQYRNDSLYHYNNHEFRLVPRFTLDYGGHELTPHSFGELPNHFWGEISYPVRLSPHSSTTTPPEYYMVDKHTLRGAFVEIYNDFLGGIPADWFFSSHDGYYVWNVEPARLKQMVEERLSSGEIISDSDRRKLTELLGSIKENDNNYIFYGRLKCR</sequence>
<comment type="caution">
    <text evidence="3">The sequence shown here is derived from an EMBL/GenBank/DDBJ whole genome shotgun (WGS) entry which is preliminary data.</text>
</comment>
<evidence type="ECO:0000313" key="2">
    <source>
        <dbReference type="EMBL" id="MCZ2688810.1"/>
    </source>
</evidence>
<organism evidence="3 4">
    <name type="scientific">Bacteroides fragilis</name>
    <dbReference type="NCBI Taxonomy" id="817"/>
    <lineage>
        <taxon>Bacteria</taxon>
        <taxon>Pseudomonadati</taxon>
        <taxon>Bacteroidota</taxon>
        <taxon>Bacteroidia</taxon>
        <taxon>Bacteroidales</taxon>
        <taxon>Bacteroidaceae</taxon>
        <taxon>Bacteroides</taxon>
    </lineage>
</organism>
<proteinExistence type="predicted"/>
<dbReference type="Gene3D" id="2.120.10.30">
    <property type="entry name" value="TolB, C-terminal domain"/>
    <property type="match status" value="1"/>
</dbReference>
<dbReference type="InterPro" id="IPR011042">
    <property type="entry name" value="6-blade_b-propeller_TolB-like"/>
</dbReference>
<protein>
    <submittedName>
        <fullName evidence="3">6-bladed beta-propeller</fullName>
    </submittedName>
</protein>
<feature type="chain" id="PRO_5030071679" evidence="1">
    <location>
        <begin position="25"/>
        <end position="405"/>
    </location>
</feature>
<keyword evidence="1" id="KW-0732">Signal</keyword>
<reference evidence="3 4" key="1">
    <citation type="submission" date="2018-08" db="EMBL/GenBank/DDBJ databases">
        <title>A genome reference for cultivated species of the human gut microbiota.</title>
        <authorList>
            <person name="Zou Y."/>
            <person name="Xue W."/>
            <person name="Luo G."/>
        </authorList>
    </citation>
    <scope>NUCLEOTIDE SEQUENCE [LARGE SCALE GENOMIC DNA]</scope>
    <source>
        <strain evidence="3 4">AM18-6</strain>
    </source>
</reference>
<feature type="signal peptide" evidence="1">
    <location>
        <begin position="1"/>
        <end position="24"/>
    </location>
</feature>
<dbReference type="Pfam" id="PF17170">
    <property type="entry name" value="DUF5128"/>
    <property type="match status" value="1"/>
</dbReference>
<dbReference type="EMBL" id="JAPTZU010000009">
    <property type="protein sequence ID" value="MCZ2688810.1"/>
    <property type="molecule type" value="Genomic_DNA"/>
</dbReference>
<accession>A0A396C451</accession>
<evidence type="ECO:0000256" key="1">
    <source>
        <dbReference type="SAM" id="SignalP"/>
    </source>
</evidence>
<dbReference type="Proteomes" id="UP001079672">
    <property type="component" value="Unassembled WGS sequence"/>
</dbReference>
<gene>
    <name evidence="3" type="ORF">DW228_01225</name>
    <name evidence="2" type="ORF">O1433_15020</name>
</gene>
<dbReference type="Proteomes" id="UP000266644">
    <property type="component" value="Unassembled WGS sequence"/>
</dbReference>
<dbReference type="EMBL" id="QRJE01000002">
    <property type="protein sequence ID" value="RHH16058.1"/>
    <property type="molecule type" value="Genomic_DNA"/>
</dbReference>
<reference evidence="2" key="2">
    <citation type="submission" date="2022-12" db="EMBL/GenBank/DDBJ databases">
        <title>Development of a Multilocus Sequence Typing Scheme for Bacteroides fragilis Based on Whole Genome Sequencing Data and Clinical Application.</title>
        <authorList>
            <person name="Nielsen F.D."/>
            <person name="Justesen U.S."/>
        </authorList>
    </citation>
    <scope>NUCLEOTIDE SEQUENCE</scope>
    <source>
        <strain evidence="2">BF_AM_ODE_DK_2015_4</strain>
    </source>
</reference>
<dbReference type="AlphaFoldDB" id="A0A396C451"/>
<evidence type="ECO:0000313" key="3">
    <source>
        <dbReference type="EMBL" id="RHH16058.1"/>
    </source>
</evidence>
<name>A0A396C451_BACFG</name>
<dbReference type="SUPFAM" id="SSF75011">
    <property type="entry name" value="3-carboxy-cis,cis-mucoante lactonizing enzyme"/>
    <property type="match status" value="1"/>
</dbReference>
<evidence type="ECO:0000313" key="4">
    <source>
        <dbReference type="Proteomes" id="UP000266644"/>
    </source>
</evidence>